<keyword evidence="3" id="KW-0378">Hydrolase</keyword>
<comment type="caution">
    <text evidence="3">The sequence shown here is derived from an EMBL/GenBank/DDBJ whole genome shotgun (WGS) entry which is preliminary data.</text>
</comment>
<proteinExistence type="predicted"/>
<feature type="signal peptide" evidence="2">
    <location>
        <begin position="1"/>
        <end position="32"/>
    </location>
</feature>
<reference evidence="3 4" key="1">
    <citation type="submission" date="2020-08" db="EMBL/GenBank/DDBJ databases">
        <authorList>
            <person name="Xu S."/>
            <person name="Li A."/>
        </authorList>
    </citation>
    <scope>NUCLEOTIDE SEQUENCE [LARGE SCALE GENOMIC DNA]</scope>
    <source>
        <strain evidence="3 4">119BY6-57</strain>
    </source>
</reference>
<dbReference type="Gene3D" id="2.60.40.10">
    <property type="entry name" value="Immunoglobulins"/>
    <property type="match status" value="1"/>
</dbReference>
<keyword evidence="2" id="KW-0732">Signal</keyword>
<keyword evidence="4" id="KW-1185">Reference proteome</keyword>
<dbReference type="Proteomes" id="UP000523196">
    <property type="component" value="Unassembled WGS sequence"/>
</dbReference>
<organism evidence="3 4">
    <name type="scientific">Marilutibacter spongiae</name>
    <dbReference type="NCBI Taxonomy" id="2025720"/>
    <lineage>
        <taxon>Bacteria</taxon>
        <taxon>Pseudomonadati</taxon>
        <taxon>Pseudomonadota</taxon>
        <taxon>Gammaproteobacteria</taxon>
        <taxon>Lysobacterales</taxon>
        <taxon>Lysobacteraceae</taxon>
        <taxon>Marilutibacter</taxon>
    </lineage>
</organism>
<feature type="region of interest" description="Disordered" evidence="1">
    <location>
        <begin position="124"/>
        <end position="147"/>
    </location>
</feature>
<feature type="compositionally biased region" description="Low complexity" evidence="1">
    <location>
        <begin position="136"/>
        <end position="147"/>
    </location>
</feature>
<protein>
    <submittedName>
        <fullName evidence="3">Carboxypeptidase regulatory-like domain-containing protein</fullName>
    </submittedName>
</protein>
<dbReference type="RefSeq" id="WP_182685565.1">
    <property type="nucleotide sequence ID" value="NZ_JACHTF010000004.1"/>
</dbReference>
<dbReference type="InterPro" id="IPR013784">
    <property type="entry name" value="Carb-bd-like_fold"/>
</dbReference>
<dbReference type="InterPro" id="IPR013783">
    <property type="entry name" value="Ig-like_fold"/>
</dbReference>
<evidence type="ECO:0000313" key="4">
    <source>
        <dbReference type="Proteomes" id="UP000523196"/>
    </source>
</evidence>
<dbReference type="GO" id="GO:0030246">
    <property type="term" value="F:carbohydrate binding"/>
    <property type="evidence" value="ECO:0007669"/>
    <property type="project" value="InterPro"/>
</dbReference>
<evidence type="ECO:0000313" key="3">
    <source>
        <dbReference type="EMBL" id="MBB1059959.1"/>
    </source>
</evidence>
<feature type="chain" id="PRO_5030579949" evidence="2">
    <location>
        <begin position="33"/>
        <end position="680"/>
    </location>
</feature>
<keyword evidence="3" id="KW-0121">Carboxypeptidase</keyword>
<dbReference type="GO" id="GO:0004180">
    <property type="term" value="F:carboxypeptidase activity"/>
    <property type="evidence" value="ECO:0007669"/>
    <property type="project" value="UniProtKB-KW"/>
</dbReference>
<dbReference type="AlphaFoldDB" id="A0A7W3TL48"/>
<dbReference type="SUPFAM" id="SSF49452">
    <property type="entry name" value="Starch-binding domain-like"/>
    <property type="match status" value="1"/>
</dbReference>
<gene>
    <name evidence="3" type="ORF">H4F98_05165</name>
</gene>
<keyword evidence="3" id="KW-0645">Protease</keyword>
<accession>A0A7W3TL48</accession>
<name>A0A7W3TL48_9GAMM</name>
<dbReference type="EMBL" id="JACHTF010000004">
    <property type="protein sequence ID" value="MBB1059959.1"/>
    <property type="molecule type" value="Genomic_DNA"/>
</dbReference>
<evidence type="ECO:0000256" key="2">
    <source>
        <dbReference type="SAM" id="SignalP"/>
    </source>
</evidence>
<sequence>MTPSRSPTKTTARAIVPAIALALAVLSAQATAADAAATGAGEEGDASQDAPYVDRVIDPGALPDMDEAAEAQPYDASGLPRSFNAELAYSHGEFGDDRYREYGISAGGHRESARWGTWSLQASVSRRDDDRDDPFGSDGSDGDWTGSATLWQRNLAMPGQWRGDNGAGVLNTPSVPLQREQYRFFLPSTTYAGFSSEWSNAATGLRLQGGGGRLGHYTGTRLLGFETDEGHVGTLGAQWQWASGWTGSATWLSSDGRLVAGDAGQPVIEDGRSHAVHAATAWQGARDRVQLNLLSSGGDAGNARGGWLDARSERGRYTHNYGAFHLGEGLAWGSYPINNDTRGGYYRIGYQFARWSWSAGVDRIESISGDSFDGNYATAYARYQHSSTLGYGGTASLRDGEDRALATQWFLDKRSDWGTTRLQWDTAHVSGEGADSWQASIDQAFPVRAGSRLSATVAYGELAYDGEPATRTSSFALYGGQDLTDRLSIDGQLRWTHGDGPGALRGSNANIAVNWVLNPRWSLTASLYQNQGTQRSPFELDPLGQDPLFMRLPRERSAFLVLRYQRDAGRARAVIGGAPGAATGQVAGSVFLDGNDDGSRNASEAAVPNLTVILDGRYAVRTDSQGRFEFQDVAVGEHRLTVVADNLPLPWFIDEAQAERSIEVRVRESLQVEIPAARAR</sequence>
<evidence type="ECO:0000256" key="1">
    <source>
        <dbReference type="SAM" id="MobiDB-lite"/>
    </source>
</evidence>
<feature type="region of interest" description="Disordered" evidence="1">
    <location>
        <begin position="39"/>
        <end position="60"/>
    </location>
</feature>